<name>A0ABW1YDB8_9DEIO</name>
<dbReference type="Proteomes" id="UP001596297">
    <property type="component" value="Unassembled WGS sequence"/>
</dbReference>
<evidence type="ECO:0000256" key="1">
    <source>
        <dbReference type="ARBA" id="ARBA00009091"/>
    </source>
</evidence>
<comment type="caution">
    <text evidence="4">The sequence shown here is derived from an EMBL/GenBank/DDBJ whole genome shotgun (WGS) entry which is preliminary data.</text>
</comment>
<protein>
    <submittedName>
        <fullName evidence="4">OmpH family outer membrane protein</fullName>
    </submittedName>
</protein>
<dbReference type="Pfam" id="PF03938">
    <property type="entry name" value="OmpH"/>
    <property type="match status" value="1"/>
</dbReference>
<dbReference type="SMART" id="SM00935">
    <property type="entry name" value="OmpH"/>
    <property type="match status" value="1"/>
</dbReference>
<evidence type="ECO:0000256" key="3">
    <source>
        <dbReference type="SAM" id="SignalP"/>
    </source>
</evidence>
<proteinExistence type="inferred from homology"/>
<gene>
    <name evidence="4" type="ORF">ACFP81_01850</name>
</gene>
<dbReference type="InterPro" id="IPR024930">
    <property type="entry name" value="Skp_dom_sf"/>
</dbReference>
<dbReference type="Gene3D" id="3.30.910.20">
    <property type="entry name" value="Skp domain"/>
    <property type="match status" value="1"/>
</dbReference>
<evidence type="ECO:0000313" key="4">
    <source>
        <dbReference type="EMBL" id="MFC6590899.1"/>
    </source>
</evidence>
<sequence>MKLSTKVALPLLTMAAVGAATLAPHAQTAPNKVGFVDVQRLFAAHPSANTVNANIKTIETRANTELGQLRQQMVTISQKGNAATAAEKQSLTQLEATFKSKYEAYGKQIADQSAPIEKAVDAAINKVAKANGYSVVMDRNVAAQGLVVFAEPTADLTEAVMKELK</sequence>
<evidence type="ECO:0000313" key="5">
    <source>
        <dbReference type="Proteomes" id="UP001596297"/>
    </source>
</evidence>
<feature type="chain" id="PRO_5046360830" evidence="3">
    <location>
        <begin position="20"/>
        <end position="165"/>
    </location>
</feature>
<dbReference type="PANTHER" id="PTHR35089:SF1">
    <property type="entry name" value="CHAPERONE PROTEIN SKP"/>
    <property type="match status" value="1"/>
</dbReference>
<dbReference type="PANTHER" id="PTHR35089">
    <property type="entry name" value="CHAPERONE PROTEIN SKP"/>
    <property type="match status" value="1"/>
</dbReference>
<keyword evidence="2 3" id="KW-0732">Signal</keyword>
<keyword evidence="5" id="KW-1185">Reference proteome</keyword>
<dbReference type="EMBL" id="JBHSWD010000001">
    <property type="protein sequence ID" value="MFC6590899.1"/>
    <property type="molecule type" value="Genomic_DNA"/>
</dbReference>
<feature type="signal peptide" evidence="3">
    <location>
        <begin position="1"/>
        <end position="19"/>
    </location>
</feature>
<dbReference type="RefSeq" id="WP_380081906.1">
    <property type="nucleotide sequence ID" value="NZ_JBHSWD010000001.1"/>
</dbReference>
<accession>A0ABW1YDB8</accession>
<dbReference type="SUPFAM" id="SSF111384">
    <property type="entry name" value="OmpH-like"/>
    <property type="match status" value="1"/>
</dbReference>
<evidence type="ECO:0000256" key="2">
    <source>
        <dbReference type="ARBA" id="ARBA00022729"/>
    </source>
</evidence>
<dbReference type="InterPro" id="IPR005632">
    <property type="entry name" value="Chaperone_Skp"/>
</dbReference>
<reference evidence="5" key="1">
    <citation type="journal article" date="2019" name="Int. J. Syst. Evol. Microbiol.">
        <title>The Global Catalogue of Microorganisms (GCM) 10K type strain sequencing project: providing services to taxonomists for standard genome sequencing and annotation.</title>
        <authorList>
            <consortium name="The Broad Institute Genomics Platform"/>
            <consortium name="The Broad Institute Genome Sequencing Center for Infectious Disease"/>
            <person name="Wu L."/>
            <person name="Ma J."/>
        </authorList>
    </citation>
    <scope>NUCLEOTIDE SEQUENCE [LARGE SCALE GENOMIC DNA]</scope>
    <source>
        <strain evidence="5">CGMCC 1.15772</strain>
    </source>
</reference>
<organism evidence="4 5">
    <name type="scientific">Deinococcus lacus</name>
    <dbReference type="NCBI Taxonomy" id="392561"/>
    <lineage>
        <taxon>Bacteria</taxon>
        <taxon>Thermotogati</taxon>
        <taxon>Deinococcota</taxon>
        <taxon>Deinococci</taxon>
        <taxon>Deinococcales</taxon>
        <taxon>Deinococcaceae</taxon>
        <taxon>Deinococcus</taxon>
    </lineage>
</organism>
<comment type="similarity">
    <text evidence="1">Belongs to the Skp family.</text>
</comment>